<evidence type="ECO:0000313" key="3">
    <source>
        <dbReference type="EMBL" id="CAB4304191.1"/>
    </source>
</evidence>
<keyword evidence="5" id="KW-1185">Reference proteome</keyword>
<name>A0A6J5UBJ1_PRUAR</name>
<evidence type="ECO:0000313" key="5">
    <source>
        <dbReference type="Proteomes" id="UP000507245"/>
    </source>
</evidence>
<reference evidence="5" key="1">
    <citation type="journal article" date="2020" name="Genome Biol.">
        <title>Gamete binning: chromosome-level and haplotype-resolved genome assembly enabled by high-throughput single-cell sequencing of gamete genomes.</title>
        <authorList>
            <person name="Campoy J.A."/>
            <person name="Sun H."/>
            <person name="Goel M."/>
            <person name="Jiao W.-B."/>
            <person name="Folz-Donahue K."/>
            <person name="Wang N."/>
            <person name="Rubio M."/>
            <person name="Liu C."/>
            <person name="Kukat C."/>
            <person name="Ruiz D."/>
            <person name="Huettel B."/>
            <person name="Schneeberger K."/>
        </authorList>
    </citation>
    <scope>NUCLEOTIDE SEQUENCE [LARGE SCALE GENOMIC DNA]</scope>
    <source>
        <strain evidence="5">cv. Rojo Pasion</strain>
    </source>
</reference>
<dbReference type="AlphaFoldDB" id="A0A6J5UBJ1"/>
<dbReference type="Proteomes" id="UP000507245">
    <property type="component" value="Unassembled WGS sequence"/>
</dbReference>
<organism evidence="2 4">
    <name type="scientific">Prunus armeniaca</name>
    <name type="common">Apricot</name>
    <name type="synonym">Armeniaca vulgaris</name>
    <dbReference type="NCBI Taxonomy" id="36596"/>
    <lineage>
        <taxon>Eukaryota</taxon>
        <taxon>Viridiplantae</taxon>
        <taxon>Streptophyta</taxon>
        <taxon>Embryophyta</taxon>
        <taxon>Tracheophyta</taxon>
        <taxon>Spermatophyta</taxon>
        <taxon>Magnoliopsida</taxon>
        <taxon>eudicotyledons</taxon>
        <taxon>Gunneridae</taxon>
        <taxon>Pentapetalae</taxon>
        <taxon>rosids</taxon>
        <taxon>fabids</taxon>
        <taxon>Rosales</taxon>
        <taxon>Rosaceae</taxon>
        <taxon>Amygdaloideae</taxon>
        <taxon>Amygdaleae</taxon>
        <taxon>Prunus</taxon>
    </lineage>
</organism>
<sequence length="90" mass="9949">MGGGRRKSQEGEEIAWGGGRKKSQGDGFWVRRVGGWLWGNAFSDSLRSAMGGGRRKSQEGEEIAWGRGRRKSQGDGFCGFWVRRGWVLGS</sequence>
<proteinExistence type="predicted"/>
<reference evidence="2 4" key="2">
    <citation type="submission" date="2020-05" db="EMBL/GenBank/DDBJ databases">
        <authorList>
            <person name="Campoy J."/>
            <person name="Schneeberger K."/>
            <person name="Spophaly S."/>
        </authorList>
    </citation>
    <scope>NUCLEOTIDE SEQUENCE [LARGE SCALE GENOMIC DNA]</scope>
    <source>
        <strain evidence="2">PruArmRojPasFocal</strain>
    </source>
</reference>
<gene>
    <name evidence="2" type="ORF">CURHAP_LOCUS21736</name>
    <name evidence="3" type="ORF">ORAREDHAP_LOCUS21603</name>
</gene>
<dbReference type="EMBL" id="CAEKDK010000003">
    <property type="protein sequence ID" value="CAB4273671.1"/>
    <property type="molecule type" value="Genomic_DNA"/>
</dbReference>
<protein>
    <submittedName>
        <fullName evidence="2">Uncharacterized protein</fullName>
    </submittedName>
</protein>
<accession>A0A6J5UBJ1</accession>
<evidence type="ECO:0000256" key="1">
    <source>
        <dbReference type="SAM" id="MobiDB-lite"/>
    </source>
</evidence>
<dbReference type="EMBL" id="CAEKKB010000003">
    <property type="protein sequence ID" value="CAB4304191.1"/>
    <property type="molecule type" value="Genomic_DNA"/>
</dbReference>
<feature type="region of interest" description="Disordered" evidence="1">
    <location>
        <begin position="48"/>
        <end position="75"/>
    </location>
</feature>
<dbReference type="Proteomes" id="UP000507222">
    <property type="component" value="Unassembled WGS sequence"/>
</dbReference>
<evidence type="ECO:0000313" key="4">
    <source>
        <dbReference type="Proteomes" id="UP000507222"/>
    </source>
</evidence>
<evidence type="ECO:0000313" key="2">
    <source>
        <dbReference type="EMBL" id="CAB4273671.1"/>
    </source>
</evidence>
<feature type="region of interest" description="Disordered" evidence="1">
    <location>
        <begin position="1"/>
        <end position="26"/>
    </location>
</feature>